<keyword evidence="4 7" id="KW-0472">Membrane</keyword>
<dbReference type="Proteomes" id="UP000887226">
    <property type="component" value="Unassembled WGS sequence"/>
</dbReference>
<evidence type="ECO:0000313" key="9">
    <source>
        <dbReference type="EMBL" id="KAG9241111.1"/>
    </source>
</evidence>
<dbReference type="GO" id="GO:0016020">
    <property type="term" value="C:membrane"/>
    <property type="evidence" value="ECO:0007669"/>
    <property type="project" value="UniProtKB-SubCell"/>
</dbReference>
<feature type="compositionally biased region" description="Basic and acidic residues" evidence="6">
    <location>
        <begin position="368"/>
        <end position="377"/>
    </location>
</feature>
<evidence type="ECO:0000256" key="3">
    <source>
        <dbReference type="ARBA" id="ARBA00022989"/>
    </source>
</evidence>
<comment type="similarity">
    <text evidence="5">Belongs to the SAT4 family.</text>
</comment>
<dbReference type="PANTHER" id="PTHR33048:SF146">
    <property type="entry name" value="INTEGRAL MEMBRANE PROTEIN"/>
    <property type="match status" value="1"/>
</dbReference>
<keyword evidence="2 7" id="KW-0812">Transmembrane</keyword>
<keyword evidence="10" id="KW-1185">Reference proteome</keyword>
<feature type="transmembrane region" description="Helical" evidence="7">
    <location>
        <begin position="17"/>
        <end position="38"/>
    </location>
</feature>
<protein>
    <recommendedName>
        <fullName evidence="8">Rhodopsin domain-containing protein</fullName>
    </recommendedName>
</protein>
<feature type="transmembrane region" description="Helical" evidence="7">
    <location>
        <begin position="293"/>
        <end position="313"/>
    </location>
</feature>
<feature type="transmembrane region" description="Helical" evidence="7">
    <location>
        <begin position="214"/>
        <end position="232"/>
    </location>
</feature>
<evidence type="ECO:0000256" key="2">
    <source>
        <dbReference type="ARBA" id="ARBA00022692"/>
    </source>
</evidence>
<dbReference type="EMBL" id="MU254270">
    <property type="protein sequence ID" value="KAG9241111.1"/>
    <property type="molecule type" value="Genomic_DNA"/>
</dbReference>
<feature type="transmembrane region" description="Helical" evidence="7">
    <location>
        <begin position="253"/>
        <end position="281"/>
    </location>
</feature>
<evidence type="ECO:0000256" key="5">
    <source>
        <dbReference type="ARBA" id="ARBA00038359"/>
    </source>
</evidence>
<evidence type="ECO:0000256" key="7">
    <source>
        <dbReference type="SAM" id="Phobius"/>
    </source>
</evidence>
<proteinExistence type="inferred from homology"/>
<keyword evidence="3 7" id="KW-1133">Transmembrane helix</keyword>
<accession>A0A9P8CDB3</accession>
<feature type="region of interest" description="Disordered" evidence="6">
    <location>
        <begin position="350"/>
        <end position="377"/>
    </location>
</feature>
<evidence type="ECO:0000259" key="8">
    <source>
        <dbReference type="Pfam" id="PF20684"/>
    </source>
</evidence>
<dbReference type="AlphaFoldDB" id="A0A9P8CDB3"/>
<gene>
    <name evidence="9" type="ORF">BJ878DRAFT_545575</name>
</gene>
<sequence length="423" mass="47274">MEIPIPDGGDVNRGTSVILTVWILTGITGVVLLSRYGIKIWLHFKGSKLSSSRVWGFEDFLFALSYLLDVGQVALLQLSYQNGFGRHYYFLTAQQRVASTKWQFRAQPLAISATTASRTGLMWFLYQCFGGSNRKFQPVLVGCLAVHLIVNLVTILQILLQCGSANKISNRFLFFHLLWDGVPADGSATCQATTVQTTIGYVQGAFNTMTDFTIAYIAAFELWSFFLTGLRMNLGSITARFQQLDRTTRNRRIWQTAILIGPLILSGVASIVKTVLLGSIAAKLDFSWNIVPFMLWVKIENYSITIAACAPVLRTFFRMIDKSSGVANRDPAYGSHSQPAVNLSHLHRSHADRGEGMESTDNLQWPDAKSEECSDGKENDQIIVTRRVVVTTAERDTSDELERKERDEVVNGWQVENHIKSSV</sequence>
<dbReference type="InterPro" id="IPR052337">
    <property type="entry name" value="SAT4-like"/>
</dbReference>
<dbReference type="PANTHER" id="PTHR33048">
    <property type="entry name" value="PTH11-LIKE INTEGRAL MEMBRANE PROTEIN (AFU_ORTHOLOGUE AFUA_5G11245)"/>
    <property type="match status" value="1"/>
</dbReference>
<evidence type="ECO:0000256" key="1">
    <source>
        <dbReference type="ARBA" id="ARBA00004141"/>
    </source>
</evidence>
<feature type="domain" description="Rhodopsin" evidence="8">
    <location>
        <begin position="47"/>
        <end position="225"/>
    </location>
</feature>
<evidence type="ECO:0000256" key="4">
    <source>
        <dbReference type="ARBA" id="ARBA00023136"/>
    </source>
</evidence>
<evidence type="ECO:0000256" key="6">
    <source>
        <dbReference type="SAM" id="MobiDB-lite"/>
    </source>
</evidence>
<name>A0A9P8CDB3_9HELO</name>
<reference evidence="9" key="1">
    <citation type="journal article" date="2021" name="IMA Fungus">
        <title>Genomic characterization of three marine fungi, including Emericellopsis atlantica sp. nov. with signatures of a generalist lifestyle and marine biomass degradation.</title>
        <authorList>
            <person name="Hagestad O.C."/>
            <person name="Hou L."/>
            <person name="Andersen J.H."/>
            <person name="Hansen E.H."/>
            <person name="Altermark B."/>
            <person name="Li C."/>
            <person name="Kuhnert E."/>
            <person name="Cox R.J."/>
            <person name="Crous P.W."/>
            <person name="Spatafora J.W."/>
            <person name="Lail K."/>
            <person name="Amirebrahimi M."/>
            <person name="Lipzen A."/>
            <person name="Pangilinan J."/>
            <person name="Andreopoulos W."/>
            <person name="Hayes R.D."/>
            <person name="Ng V."/>
            <person name="Grigoriev I.V."/>
            <person name="Jackson S.A."/>
            <person name="Sutton T.D.S."/>
            <person name="Dobson A.D.W."/>
            <person name="Rama T."/>
        </authorList>
    </citation>
    <scope>NUCLEOTIDE SEQUENCE</scope>
    <source>
        <strain evidence="9">TRa3180A</strain>
    </source>
</reference>
<dbReference type="InterPro" id="IPR049326">
    <property type="entry name" value="Rhodopsin_dom_fungi"/>
</dbReference>
<dbReference type="Pfam" id="PF20684">
    <property type="entry name" value="Fung_rhodopsin"/>
    <property type="match status" value="1"/>
</dbReference>
<comment type="subcellular location">
    <subcellularLocation>
        <location evidence="1">Membrane</location>
        <topology evidence="1">Multi-pass membrane protein</topology>
    </subcellularLocation>
</comment>
<feature type="transmembrane region" description="Helical" evidence="7">
    <location>
        <begin position="138"/>
        <end position="160"/>
    </location>
</feature>
<dbReference type="OrthoDB" id="3541760at2759"/>
<comment type="caution">
    <text evidence="9">The sequence shown here is derived from an EMBL/GenBank/DDBJ whole genome shotgun (WGS) entry which is preliminary data.</text>
</comment>
<organism evidence="9 10">
    <name type="scientific">Calycina marina</name>
    <dbReference type="NCBI Taxonomy" id="1763456"/>
    <lineage>
        <taxon>Eukaryota</taxon>
        <taxon>Fungi</taxon>
        <taxon>Dikarya</taxon>
        <taxon>Ascomycota</taxon>
        <taxon>Pezizomycotina</taxon>
        <taxon>Leotiomycetes</taxon>
        <taxon>Helotiales</taxon>
        <taxon>Pezizellaceae</taxon>
        <taxon>Calycina</taxon>
    </lineage>
</organism>
<evidence type="ECO:0000313" key="10">
    <source>
        <dbReference type="Proteomes" id="UP000887226"/>
    </source>
</evidence>